<name>A0ABP0YRR7_9ROSI</name>
<protein>
    <submittedName>
        <fullName evidence="1">Uncharacterized protein</fullName>
    </submittedName>
</protein>
<sequence>MFNTKCYAVHRAGKILRQWKFHTRRCTFPLGFRPLRRFIKRLVHPISTPTPTPLPPHYAERQFSFNDTPIFHLKFHSRPRFSCINPKVEFDYEFESRVVDDDGGEWERRRLGACDYEKEEEDEGIDLKAEKFIKMFYEEMKMQSQVSYLRLDEFSDADE</sequence>
<evidence type="ECO:0000313" key="1">
    <source>
        <dbReference type="EMBL" id="CAK9322285.1"/>
    </source>
</evidence>
<dbReference type="Pfam" id="PF05553">
    <property type="entry name" value="DUF761"/>
    <property type="match status" value="1"/>
</dbReference>
<dbReference type="PANTHER" id="PTHR33265">
    <property type="entry name" value="AVR9/CF-9 RAPIDLY ELICITED PROTEIN-RELATED"/>
    <property type="match status" value="1"/>
</dbReference>
<dbReference type="Proteomes" id="UP001642487">
    <property type="component" value="Chromosome 5"/>
</dbReference>
<proteinExistence type="predicted"/>
<organism evidence="1 2">
    <name type="scientific">Citrullus colocynthis</name>
    <name type="common">colocynth</name>
    <dbReference type="NCBI Taxonomy" id="252529"/>
    <lineage>
        <taxon>Eukaryota</taxon>
        <taxon>Viridiplantae</taxon>
        <taxon>Streptophyta</taxon>
        <taxon>Embryophyta</taxon>
        <taxon>Tracheophyta</taxon>
        <taxon>Spermatophyta</taxon>
        <taxon>Magnoliopsida</taxon>
        <taxon>eudicotyledons</taxon>
        <taxon>Gunneridae</taxon>
        <taxon>Pentapetalae</taxon>
        <taxon>rosids</taxon>
        <taxon>fabids</taxon>
        <taxon>Cucurbitales</taxon>
        <taxon>Cucurbitaceae</taxon>
        <taxon>Benincaseae</taxon>
        <taxon>Citrullus</taxon>
    </lineage>
</organism>
<dbReference type="InterPro" id="IPR008480">
    <property type="entry name" value="DUF761_pln"/>
</dbReference>
<accession>A0ABP0YRR7</accession>
<gene>
    <name evidence="1" type="ORF">CITCOLO1_LOCUS14424</name>
</gene>
<keyword evidence="2" id="KW-1185">Reference proteome</keyword>
<dbReference type="PANTHER" id="PTHR33265:SF5">
    <property type="entry name" value="COTTON FIBER PROTEIN"/>
    <property type="match status" value="1"/>
</dbReference>
<dbReference type="EMBL" id="OZ021739">
    <property type="protein sequence ID" value="CAK9322285.1"/>
    <property type="molecule type" value="Genomic_DNA"/>
</dbReference>
<evidence type="ECO:0000313" key="2">
    <source>
        <dbReference type="Proteomes" id="UP001642487"/>
    </source>
</evidence>
<reference evidence="1 2" key="1">
    <citation type="submission" date="2024-03" db="EMBL/GenBank/DDBJ databases">
        <authorList>
            <person name="Gkanogiannis A."/>
            <person name="Becerra Lopez-Lavalle L."/>
        </authorList>
    </citation>
    <scope>NUCLEOTIDE SEQUENCE [LARGE SCALE GENOMIC DNA]</scope>
</reference>